<proteinExistence type="predicted"/>
<evidence type="ECO:0000313" key="2">
    <source>
        <dbReference type="Proteomes" id="UP000054217"/>
    </source>
</evidence>
<dbReference type="EMBL" id="KN832089">
    <property type="protein sequence ID" value="KIN94688.1"/>
    <property type="molecule type" value="Genomic_DNA"/>
</dbReference>
<organism evidence="1 2">
    <name type="scientific">Pisolithus tinctorius Marx 270</name>
    <dbReference type="NCBI Taxonomy" id="870435"/>
    <lineage>
        <taxon>Eukaryota</taxon>
        <taxon>Fungi</taxon>
        <taxon>Dikarya</taxon>
        <taxon>Basidiomycota</taxon>
        <taxon>Agaricomycotina</taxon>
        <taxon>Agaricomycetes</taxon>
        <taxon>Agaricomycetidae</taxon>
        <taxon>Boletales</taxon>
        <taxon>Sclerodermatineae</taxon>
        <taxon>Pisolithaceae</taxon>
        <taxon>Pisolithus</taxon>
    </lineage>
</organism>
<reference evidence="2" key="2">
    <citation type="submission" date="2015-01" db="EMBL/GenBank/DDBJ databases">
        <title>Evolutionary Origins and Diversification of the Mycorrhizal Mutualists.</title>
        <authorList>
            <consortium name="DOE Joint Genome Institute"/>
            <consortium name="Mycorrhizal Genomics Consortium"/>
            <person name="Kohler A."/>
            <person name="Kuo A."/>
            <person name="Nagy L.G."/>
            <person name="Floudas D."/>
            <person name="Copeland A."/>
            <person name="Barry K.W."/>
            <person name="Cichocki N."/>
            <person name="Veneault-Fourrey C."/>
            <person name="LaButti K."/>
            <person name="Lindquist E.A."/>
            <person name="Lipzen A."/>
            <person name="Lundell T."/>
            <person name="Morin E."/>
            <person name="Murat C."/>
            <person name="Riley R."/>
            <person name="Ohm R."/>
            <person name="Sun H."/>
            <person name="Tunlid A."/>
            <person name="Henrissat B."/>
            <person name="Grigoriev I.V."/>
            <person name="Hibbett D.S."/>
            <person name="Martin F."/>
        </authorList>
    </citation>
    <scope>NUCLEOTIDE SEQUENCE [LARGE SCALE GENOMIC DNA]</scope>
    <source>
        <strain evidence="2">Marx 270</strain>
    </source>
</reference>
<reference evidence="1 2" key="1">
    <citation type="submission" date="2014-04" db="EMBL/GenBank/DDBJ databases">
        <authorList>
            <consortium name="DOE Joint Genome Institute"/>
            <person name="Kuo A."/>
            <person name="Kohler A."/>
            <person name="Costa M.D."/>
            <person name="Nagy L.G."/>
            <person name="Floudas D."/>
            <person name="Copeland A."/>
            <person name="Barry K.W."/>
            <person name="Cichocki N."/>
            <person name="Veneault-Fourrey C."/>
            <person name="LaButti K."/>
            <person name="Lindquist E.A."/>
            <person name="Lipzen A."/>
            <person name="Lundell T."/>
            <person name="Morin E."/>
            <person name="Murat C."/>
            <person name="Sun H."/>
            <person name="Tunlid A."/>
            <person name="Henrissat B."/>
            <person name="Grigoriev I.V."/>
            <person name="Hibbett D.S."/>
            <person name="Martin F."/>
            <person name="Nordberg H.P."/>
            <person name="Cantor M.N."/>
            <person name="Hua S.X."/>
        </authorList>
    </citation>
    <scope>NUCLEOTIDE SEQUENCE [LARGE SCALE GENOMIC DNA]</scope>
    <source>
        <strain evidence="1 2">Marx 270</strain>
    </source>
</reference>
<keyword evidence="2" id="KW-1185">Reference proteome</keyword>
<evidence type="ECO:0000313" key="1">
    <source>
        <dbReference type="EMBL" id="KIN94688.1"/>
    </source>
</evidence>
<name>A0A0C3NGT8_PISTI</name>
<gene>
    <name evidence="1" type="ORF">M404DRAFT_1008164</name>
</gene>
<dbReference type="HOGENOM" id="CLU_2441745_0_0_1"/>
<dbReference type="Proteomes" id="UP000054217">
    <property type="component" value="Unassembled WGS sequence"/>
</dbReference>
<dbReference type="AlphaFoldDB" id="A0A0C3NGT8"/>
<accession>A0A0C3NGT8</accession>
<sequence>MVRNNICLGLVSLGSDAIFVESRVPVGRVAASFSREAVPDDVLTGLSAEKNKKNTKRCRLRVRLTSSGFVDCHCRSTTSFSIFHSSSSLK</sequence>
<dbReference type="InParanoid" id="A0A0C3NGT8"/>
<protein>
    <submittedName>
        <fullName evidence="1">Uncharacterized protein</fullName>
    </submittedName>
</protein>